<accession>A0A0A2AH34</accession>
<sequence length="44" mass="5086">MIKNKNLDMTSKMHLAPISLASSLFESYQGVWRILQSVDSVWME</sequence>
<reference evidence="2" key="1">
    <citation type="journal article" date="2014" name="Sci. Data">
        <title>Genomes of diverse isolates of the marine cyanobacterium Prochlorococcus.</title>
        <authorList>
            <person name="Biller S."/>
            <person name="Berube P."/>
            <person name="Thompson J."/>
            <person name="Kelly L."/>
            <person name="Roggensack S."/>
            <person name="Awad L."/>
            <person name="Roache-Johnson K."/>
            <person name="Ding H."/>
            <person name="Giovannoni S.J."/>
            <person name="Moore L.R."/>
            <person name="Chisholm S.W."/>
        </authorList>
    </citation>
    <scope>NUCLEOTIDE SEQUENCE [LARGE SCALE GENOMIC DNA]</scope>
    <source>
        <strain evidence="2">MIT 9314</strain>
    </source>
</reference>
<proteinExistence type="predicted"/>
<dbReference type="Proteomes" id="UP000030533">
    <property type="component" value="Unassembled WGS sequence"/>
</dbReference>
<name>A0A0A2AH34_PROMR</name>
<comment type="caution">
    <text evidence="1">The sequence shown here is derived from an EMBL/GenBank/DDBJ whole genome shotgun (WGS) entry which is preliminary data.</text>
</comment>
<organism evidence="1 2">
    <name type="scientific">Prochlorococcus marinus str. MIT 9314</name>
    <dbReference type="NCBI Taxonomy" id="167548"/>
    <lineage>
        <taxon>Bacteria</taxon>
        <taxon>Bacillati</taxon>
        <taxon>Cyanobacteriota</taxon>
        <taxon>Cyanophyceae</taxon>
        <taxon>Synechococcales</taxon>
        <taxon>Prochlorococcaceae</taxon>
        <taxon>Prochlorococcus</taxon>
    </lineage>
</organism>
<evidence type="ECO:0000313" key="1">
    <source>
        <dbReference type="EMBL" id="KGG00077.1"/>
    </source>
</evidence>
<gene>
    <name evidence="1" type="ORF">EU98_1606</name>
</gene>
<evidence type="ECO:0000313" key="2">
    <source>
        <dbReference type="Proteomes" id="UP000030533"/>
    </source>
</evidence>
<dbReference type="AlphaFoldDB" id="A0A0A2AH34"/>
<dbReference type="EMBL" id="JNAO01000013">
    <property type="protein sequence ID" value="KGG00077.1"/>
    <property type="molecule type" value="Genomic_DNA"/>
</dbReference>
<protein>
    <submittedName>
        <fullName evidence="1">Uncharacterized protein</fullName>
    </submittedName>
</protein>